<dbReference type="PROSITE" id="PS50082">
    <property type="entry name" value="WD_REPEATS_2"/>
    <property type="match status" value="1"/>
</dbReference>
<proteinExistence type="predicted"/>
<dbReference type="SMART" id="SM00320">
    <property type="entry name" value="WD40"/>
    <property type="match status" value="1"/>
</dbReference>
<dbReference type="InterPro" id="IPR011989">
    <property type="entry name" value="ARM-like"/>
</dbReference>
<dbReference type="SUPFAM" id="SSF50998">
    <property type="entry name" value="Quinoprotein alcohol dehydrogenase-like"/>
    <property type="match status" value="1"/>
</dbReference>
<organism evidence="1">
    <name type="scientific">marine sediment metagenome</name>
    <dbReference type="NCBI Taxonomy" id="412755"/>
    <lineage>
        <taxon>unclassified sequences</taxon>
        <taxon>metagenomes</taxon>
        <taxon>ecological metagenomes</taxon>
    </lineage>
</organism>
<comment type="caution">
    <text evidence="1">The sequence shown here is derived from an EMBL/GenBank/DDBJ whole genome shotgun (WGS) entry which is preliminary data.</text>
</comment>
<dbReference type="Gene3D" id="2.130.10.10">
    <property type="entry name" value="YVTN repeat-like/Quinoprotein amine dehydrogenase"/>
    <property type="match status" value="1"/>
</dbReference>
<sequence length="273" mass="29256">GERAIPILFEALKDQENWMIPPGSGSIIEALAGIGEPAIPLLLEGLKDKDDNARAAAAIVLGEIGDIRAVGPLTEALNDDNETVRFFVEEALGEIRKAQEKDEEKTPGKVPHIDLNMELFPGLRIETFTSQQGWGQTRTSPAKTPDHIGRFKLGSPSRGTVIAWDPNTGDTVNLSQNEKGDLWDPNTGEAATSESLEKLFTSTSPVTEGKIIILRGHEGAVNSVTFSNGVVVSIGDDGTTRSWDPKTGEPIVVFKDHDGPVKSITIIGDGEVV</sequence>
<protein>
    <submittedName>
        <fullName evidence="1">Uncharacterized protein</fullName>
    </submittedName>
</protein>
<dbReference type="InterPro" id="IPR016024">
    <property type="entry name" value="ARM-type_fold"/>
</dbReference>
<reference evidence="1" key="1">
    <citation type="journal article" date="2014" name="Front. Microbiol.">
        <title>High frequency of phylogenetically diverse reductive dehalogenase-homologous genes in deep subseafloor sedimentary metagenomes.</title>
        <authorList>
            <person name="Kawai M."/>
            <person name="Futagami T."/>
            <person name="Toyoda A."/>
            <person name="Takaki Y."/>
            <person name="Nishi S."/>
            <person name="Hori S."/>
            <person name="Arai W."/>
            <person name="Tsubouchi T."/>
            <person name="Morono Y."/>
            <person name="Uchiyama I."/>
            <person name="Ito T."/>
            <person name="Fujiyama A."/>
            <person name="Inagaki F."/>
            <person name="Takami H."/>
        </authorList>
    </citation>
    <scope>NUCLEOTIDE SEQUENCE</scope>
    <source>
        <strain evidence="1">Expedition CK06-06</strain>
    </source>
</reference>
<dbReference type="EMBL" id="BARS01020429">
    <property type="protein sequence ID" value="GAG07165.1"/>
    <property type="molecule type" value="Genomic_DNA"/>
</dbReference>
<accession>X0UNB6</accession>
<dbReference type="InterPro" id="IPR011047">
    <property type="entry name" value="Quinoprotein_ADH-like_sf"/>
</dbReference>
<dbReference type="InterPro" id="IPR004155">
    <property type="entry name" value="PBS_lyase_HEAT"/>
</dbReference>
<gene>
    <name evidence="1" type="ORF">S01H1_32942</name>
</gene>
<evidence type="ECO:0000313" key="1">
    <source>
        <dbReference type="EMBL" id="GAG07165.1"/>
    </source>
</evidence>
<dbReference type="SMART" id="SM00567">
    <property type="entry name" value="EZ_HEAT"/>
    <property type="match status" value="2"/>
</dbReference>
<feature type="non-terminal residue" evidence="1">
    <location>
        <position position="1"/>
    </location>
</feature>
<feature type="non-terminal residue" evidence="1">
    <location>
        <position position="273"/>
    </location>
</feature>
<dbReference type="InterPro" id="IPR015943">
    <property type="entry name" value="WD40/YVTN_repeat-like_dom_sf"/>
</dbReference>
<dbReference type="PANTHER" id="PTHR12697:SF5">
    <property type="entry name" value="DEOXYHYPUSINE HYDROXYLASE"/>
    <property type="match status" value="1"/>
</dbReference>
<dbReference type="PANTHER" id="PTHR12697">
    <property type="entry name" value="PBS LYASE HEAT-LIKE PROTEIN"/>
    <property type="match status" value="1"/>
</dbReference>
<dbReference type="AlphaFoldDB" id="X0UNB6"/>
<dbReference type="Pfam" id="PF13646">
    <property type="entry name" value="HEAT_2"/>
    <property type="match status" value="1"/>
</dbReference>
<dbReference type="SUPFAM" id="SSF48371">
    <property type="entry name" value="ARM repeat"/>
    <property type="match status" value="1"/>
</dbReference>
<name>X0UNB6_9ZZZZ</name>
<dbReference type="PROSITE" id="PS50294">
    <property type="entry name" value="WD_REPEATS_REGION"/>
    <property type="match status" value="1"/>
</dbReference>
<dbReference type="GO" id="GO:0016491">
    <property type="term" value="F:oxidoreductase activity"/>
    <property type="evidence" value="ECO:0007669"/>
    <property type="project" value="TreeGrafter"/>
</dbReference>
<dbReference type="Gene3D" id="1.25.10.10">
    <property type="entry name" value="Leucine-rich Repeat Variant"/>
    <property type="match status" value="1"/>
</dbReference>
<dbReference type="InterPro" id="IPR001680">
    <property type="entry name" value="WD40_rpt"/>
</dbReference>